<dbReference type="EMBL" id="JAPDRN010000063">
    <property type="protein sequence ID" value="KAJ9630233.1"/>
    <property type="molecule type" value="Genomic_DNA"/>
</dbReference>
<evidence type="ECO:0000313" key="3">
    <source>
        <dbReference type="Proteomes" id="UP001172681"/>
    </source>
</evidence>
<feature type="region of interest" description="Disordered" evidence="1">
    <location>
        <begin position="27"/>
        <end position="50"/>
    </location>
</feature>
<comment type="caution">
    <text evidence="2">The sequence shown here is derived from an EMBL/GenBank/DDBJ whole genome shotgun (WGS) entry which is preliminary data.</text>
</comment>
<evidence type="ECO:0000313" key="2">
    <source>
        <dbReference type="EMBL" id="KAJ9630233.1"/>
    </source>
</evidence>
<sequence length="472" mass="52529">MVKFRGIEICMISQFDIRKLPEFKYNSPSQPADPFQVDQQQPQKPSDSAFPTASCHVPIYPGCQVWFEYTVDGPHPPGAAYFFKLLVNGRMVISWDCTGKHDFHGKMMYNLVNEGDDAVTGENLVRREAFRFGDGLEYRDRDRTDLDDDMIQINVYRVEHRKRLRDLPEGFGAVSIDTTSAEGLRLTNSGLLEPGFRPRRYKYQLLDPLDMPYAAFRFYCRPYEYLESNGLVHRSVSTVPSSTSSTAFSEATLDHAGEASPPRQMGQVPISPLRKPAADVTPNKSPIKNGDPETHRSKGKVQMADSDNGSVGRVATPNDSLSIKTKDSIEELQSSVPRSPKSPRLTTKTEEDDSDSASSEMTKSPSKSPRDTRQRLKKKLVVNINGADFDIERRKGPLSPFTSGGVLRKALPQTAPAAVTEFGPTIDEEVRASLSSKTNTTAKLEKKAEKTTRAERGGKRLMGFLGRRIGAD</sequence>
<gene>
    <name evidence="2" type="ORF">H2204_008594</name>
</gene>
<dbReference type="Proteomes" id="UP001172681">
    <property type="component" value="Unassembled WGS sequence"/>
</dbReference>
<dbReference type="AlphaFoldDB" id="A0AA38Y0Y1"/>
<reference evidence="2" key="1">
    <citation type="submission" date="2022-10" db="EMBL/GenBank/DDBJ databases">
        <title>Culturing micro-colonial fungi from biological soil crusts in the Mojave desert and describing Neophaeococcomyces mojavensis, and introducing the new genera and species Taxawa tesnikishii.</title>
        <authorList>
            <person name="Kurbessoian T."/>
            <person name="Stajich J.E."/>
        </authorList>
    </citation>
    <scope>NUCLEOTIDE SEQUENCE</scope>
    <source>
        <strain evidence="2">TK_35</strain>
    </source>
</reference>
<name>A0AA38Y0Y1_9EURO</name>
<protein>
    <submittedName>
        <fullName evidence="2">Uncharacterized protein</fullName>
    </submittedName>
</protein>
<accession>A0AA38Y0Y1</accession>
<feature type="region of interest" description="Disordered" evidence="1">
    <location>
        <begin position="256"/>
        <end position="377"/>
    </location>
</feature>
<feature type="compositionally biased region" description="Polar residues" evidence="1">
    <location>
        <begin position="37"/>
        <end position="50"/>
    </location>
</feature>
<evidence type="ECO:0000256" key="1">
    <source>
        <dbReference type="SAM" id="MobiDB-lite"/>
    </source>
</evidence>
<feature type="compositionally biased region" description="Basic and acidic residues" evidence="1">
    <location>
        <begin position="443"/>
        <end position="458"/>
    </location>
</feature>
<keyword evidence="3" id="KW-1185">Reference proteome</keyword>
<organism evidence="2 3">
    <name type="scientific">Knufia peltigerae</name>
    <dbReference type="NCBI Taxonomy" id="1002370"/>
    <lineage>
        <taxon>Eukaryota</taxon>
        <taxon>Fungi</taxon>
        <taxon>Dikarya</taxon>
        <taxon>Ascomycota</taxon>
        <taxon>Pezizomycotina</taxon>
        <taxon>Eurotiomycetes</taxon>
        <taxon>Chaetothyriomycetidae</taxon>
        <taxon>Chaetothyriales</taxon>
        <taxon>Trichomeriaceae</taxon>
        <taxon>Knufia</taxon>
    </lineage>
</organism>
<feature type="region of interest" description="Disordered" evidence="1">
    <location>
        <begin position="433"/>
        <end position="459"/>
    </location>
</feature>
<proteinExistence type="predicted"/>